<sequence>MIGTLIFAVLVSTVAANPTVRKTCTFPNSTDTNLHAYNCDGSQVMQITNTAILTQTNASMYPIDPRKPMYLDLTALNNGIVYTDNRVNVKIYDYAVNWLTGNCEWNEVPTFGLLSNIDGCDYAHNCPLNTGNLDLRLPLDLSPYAAIVNLLAGSSPYQLEVHMFDNNPGSKKEEIACVVVQLRFSEKS</sequence>
<keyword evidence="2" id="KW-1185">Reference proteome</keyword>
<proteinExistence type="predicted"/>
<organism evidence="2 3">
    <name type="scientific">Panagrellus redivivus</name>
    <name type="common">Microworm</name>
    <dbReference type="NCBI Taxonomy" id="6233"/>
    <lineage>
        <taxon>Eukaryota</taxon>
        <taxon>Metazoa</taxon>
        <taxon>Ecdysozoa</taxon>
        <taxon>Nematoda</taxon>
        <taxon>Chromadorea</taxon>
        <taxon>Rhabditida</taxon>
        <taxon>Tylenchina</taxon>
        <taxon>Panagrolaimomorpha</taxon>
        <taxon>Panagrolaimoidea</taxon>
        <taxon>Panagrolaimidae</taxon>
        <taxon>Panagrellus</taxon>
    </lineage>
</organism>
<dbReference type="AlphaFoldDB" id="A0A7E4URV7"/>
<evidence type="ECO:0000313" key="3">
    <source>
        <dbReference type="WBParaSite" id="Pan_g12096.t1"/>
    </source>
</evidence>
<protein>
    <submittedName>
        <fullName evidence="3">ML domain-containing protein</fullName>
    </submittedName>
</protein>
<feature type="chain" id="PRO_5028960971" evidence="1">
    <location>
        <begin position="17"/>
        <end position="188"/>
    </location>
</feature>
<evidence type="ECO:0000256" key="1">
    <source>
        <dbReference type="SAM" id="SignalP"/>
    </source>
</evidence>
<dbReference type="PANTHER" id="PTHR35573:SF3">
    <property type="entry name" value="ML DOMAIN-CONTAINING PROTEIN"/>
    <property type="match status" value="1"/>
</dbReference>
<name>A0A7E4URV7_PANRE</name>
<keyword evidence="1" id="KW-0732">Signal</keyword>
<accession>A0A7E4URV7</accession>
<dbReference type="PANTHER" id="PTHR35573">
    <property type="entry name" value="PROTEIN CBG22129"/>
    <property type="match status" value="1"/>
</dbReference>
<reference evidence="3" key="2">
    <citation type="submission" date="2020-10" db="UniProtKB">
        <authorList>
            <consortium name="WormBaseParasite"/>
        </authorList>
    </citation>
    <scope>IDENTIFICATION</scope>
</reference>
<evidence type="ECO:0000313" key="2">
    <source>
        <dbReference type="Proteomes" id="UP000492821"/>
    </source>
</evidence>
<dbReference type="WBParaSite" id="Pan_g12096.t1">
    <property type="protein sequence ID" value="Pan_g12096.t1"/>
    <property type="gene ID" value="Pan_g12096"/>
</dbReference>
<dbReference type="Proteomes" id="UP000492821">
    <property type="component" value="Unassembled WGS sequence"/>
</dbReference>
<feature type="signal peptide" evidence="1">
    <location>
        <begin position="1"/>
        <end position="16"/>
    </location>
</feature>
<reference evidence="2" key="1">
    <citation type="journal article" date="2013" name="Genetics">
        <title>The draft genome and transcriptome of Panagrellus redivivus are shaped by the harsh demands of a free-living lifestyle.</title>
        <authorList>
            <person name="Srinivasan J."/>
            <person name="Dillman A.R."/>
            <person name="Macchietto M.G."/>
            <person name="Heikkinen L."/>
            <person name="Lakso M."/>
            <person name="Fracchia K.M."/>
            <person name="Antoshechkin I."/>
            <person name="Mortazavi A."/>
            <person name="Wong G."/>
            <person name="Sternberg P.W."/>
        </authorList>
    </citation>
    <scope>NUCLEOTIDE SEQUENCE [LARGE SCALE GENOMIC DNA]</scope>
    <source>
        <strain evidence="2">MT8872</strain>
    </source>
</reference>